<feature type="non-terminal residue" evidence="2">
    <location>
        <position position="91"/>
    </location>
</feature>
<keyword evidence="2" id="KW-0378">Hydrolase</keyword>
<gene>
    <name evidence="2" type="ORF">RhiirA1_481588</name>
</gene>
<keyword evidence="2" id="KW-0121">Carboxypeptidase</keyword>
<dbReference type="GO" id="GO:0006508">
    <property type="term" value="P:proteolysis"/>
    <property type="evidence" value="ECO:0007669"/>
    <property type="project" value="InterPro"/>
</dbReference>
<feature type="non-terminal residue" evidence="2">
    <location>
        <position position="1"/>
    </location>
</feature>
<dbReference type="GO" id="GO:0009002">
    <property type="term" value="F:serine-type D-Ala-D-Ala carboxypeptidase activity"/>
    <property type="evidence" value="ECO:0007669"/>
    <property type="project" value="InterPro"/>
</dbReference>
<accession>A0A2N0QMX2</accession>
<reference evidence="2 3" key="2">
    <citation type="submission" date="2017-10" db="EMBL/GenBank/DDBJ databases">
        <title>Genome analyses suggest a sexual origin of heterokaryosis in a supposedly ancient asexual fungus.</title>
        <authorList>
            <person name="Corradi N."/>
            <person name="Sedzielewska K."/>
            <person name="Noel J."/>
            <person name="Charron P."/>
            <person name="Farinelli L."/>
            <person name="Marton T."/>
            <person name="Kruger M."/>
            <person name="Pelin A."/>
            <person name="Brachmann A."/>
            <person name="Corradi N."/>
        </authorList>
    </citation>
    <scope>NUCLEOTIDE SEQUENCE [LARGE SCALE GENOMIC DNA]</scope>
    <source>
        <strain evidence="2 3">A1</strain>
    </source>
</reference>
<evidence type="ECO:0000313" key="3">
    <source>
        <dbReference type="Proteomes" id="UP000232688"/>
    </source>
</evidence>
<sequence>TTPLSASAETDLSLTVDAAILIDAETGKILYEQNADTNLGIASMTKMMTEYILLDAIDAGTITWDQQYRVTEYTYRMSQDRALSNVPLRAD</sequence>
<dbReference type="Gene3D" id="3.40.710.10">
    <property type="entry name" value="DD-peptidase/beta-lactamase superfamily"/>
    <property type="match status" value="1"/>
</dbReference>
<proteinExistence type="predicted"/>
<evidence type="ECO:0000259" key="1">
    <source>
        <dbReference type="Pfam" id="PF00768"/>
    </source>
</evidence>
<dbReference type="AlphaFoldDB" id="A0A2N0QMX2"/>
<dbReference type="VEuPathDB" id="FungiDB:RhiirA1_481588"/>
<dbReference type="Proteomes" id="UP000232688">
    <property type="component" value="Unassembled WGS sequence"/>
</dbReference>
<comment type="caution">
    <text evidence="2">The sequence shown here is derived from an EMBL/GenBank/DDBJ whole genome shotgun (WGS) entry which is preliminary data.</text>
</comment>
<dbReference type="InterPro" id="IPR012338">
    <property type="entry name" value="Beta-lactam/transpept-like"/>
</dbReference>
<feature type="domain" description="Peptidase S11 D-alanyl-D-alanine carboxypeptidase A N-terminal" evidence="1">
    <location>
        <begin position="10"/>
        <end position="90"/>
    </location>
</feature>
<dbReference type="EMBL" id="LLXH01005837">
    <property type="protein sequence ID" value="PKC52395.1"/>
    <property type="molecule type" value="Genomic_DNA"/>
</dbReference>
<protein>
    <submittedName>
        <fullName evidence="2">Peptidase S11, D-alanyl-D-alanine carboxypeptidase A</fullName>
    </submittedName>
</protein>
<evidence type="ECO:0000313" key="2">
    <source>
        <dbReference type="EMBL" id="PKC52395.1"/>
    </source>
</evidence>
<dbReference type="InterPro" id="IPR001967">
    <property type="entry name" value="Peptidase_S11_N"/>
</dbReference>
<reference evidence="2 3" key="1">
    <citation type="submission" date="2017-10" db="EMBL/GenBank/DDBJ databases">
        <title>Extensive intraspecific genome diversity in a model arbuscular mycorrhizal fungus.</title>
        <authorList>
            <person name="Chen E.C.H."/>
            <person name="Morin E."/>
            <person name="Baudet D."/>
            <person name="Noel J."/>
            <person name="Ndikumana S."/>
            <person name="Charron P."/>
            <person name="St-Onge C."/>
            <person name="Giorgi J."/>
            <person name="Grigoriev I.V."/>
            <person name="Roux C."/>
            <person name="Martin F.M."/>
            <person name="Corradi N."/>
        </authorList>
    </citation>
    <scope>NUCLEOTIDE SEQUENCE [LARGE SCALE GENOMIC DNA]</scope>
    <source>
        <strain evidence="2 3">A1</strain>
    </source>
</reference>
<dbReference type="Pfam" id="PF00768">
    <property type="entry name" value="Peptidase_S11"/>
    <property type="match status" value="1"/>
</dbReference>
<organism evidence="2 3">
    <name type="scientific">Rhizophagus irregularis</name>
    <dbReference type="NCBI Taxonomy" id="588596"/>
    <lineage>
        <taxon>Eukaryota</taxon>
        <taxon>Fungi</taxon>
        <taxon>Fungi incertae sedis</taxon>
        <taxon>Mucoromycota</taxon>
        <taxon>Glomeromycotina</taxon>
        <taxon>Glomeromycetes</taxon>
        <taxon>Glomerales</taxon>
        <taxon>Glomeraceae</taxon>
        <taxon>Rhizophagus</taxon>
    </lineage>
</organism>
<name>A0A2N0QMX2_9GLOM</name>
<keyword evidence="2" id="KW-0645">Protease</keyword>
<dbReference type="SUPFAM" id="SSF56601">
    <property type="entry name" value="beta-lactamase/transpeptidase-like"/>
    <property type="match status" value="1"/>
</dbReference>